<dbReference type="EMBL" id="CP020773">
    <property type="protein sequence ID" value="ARJ51164.1"/>
    <property type="molecule type" value="Genomic_DNA"/>
</dbReference>
<gene>
    <name evidence="2" type="ORF">B5P37_07515</name>
</gene>
<evidence type="ECO:0008006" key="4">
    <source>
        <dbReference type="Google" id="ProtNLM"/>
    </source>
</evidence>
<proteinExistence type="predicted"/>
<reference evidence="2 3" key="1">
    <citation type="submission" date="2017-04" db="EMBL/GenBank/DDBJ databases">
        <authorList>
            <person name="Veseli I.A."/>
            <person name="Tang C."/>
            <person name="Pombert J.-F."/>
        </authorList>
    </citation>
    <scope>NUCLEOTIDE SEQUENCE [LARGE SCALE GENOMIC DNA]</scope>
    <source>
        <strain evidence="2 3">ATCC 700373</strain>
    </source>
</reference>
<keyword evidence="3" id="KW-1185">Reference proteome</keyword>
<dbReference type="AlphaFoldDB" id="A0AAC9WJD8"/>
<evidence type="ECO:0000313" key="2">
    <source>
        <dbReference type="EMBL" id="ARJ51164.1"/>
    </source>
</evidence>
<feature type="signal peptide" evidence="1">
    <location>
        <begin position="1"/>
        <end position="25"/>
    </location>
</feature>
<evidence type="ECO:0000256" key="1">
    <source>
        <dbReference type="SAM" id="SignalP"/>
    </source>
</evidence>
<evidence type="ECO:0000313" key="3">
    <source>
        <dbReference type="Proteomes" id="UP000242864"/>
    </source>
</evidence>
<accession>A0AAC9WJD8</accession>
<dbReference type="InterPro" id="IPR058116">
    <property type="entry name" value="SA0570-like"/>
</dbReference>
<name>A0AAC9WJD8_9STAP</name>
<keyword evidence="1" id="KW-0732">Signal</keyword>
<dbReference type="KEGG" id="slz:B5P37_07515"/>
<organism evidence="2 3">
    <name type="scientific">Staphylococcus lutrae</name>
    <dbReference type="NCBI Taxonomy" id="155085"/>
    <lineage>
        <taxon>Bacteria</taxon>
        <taxon>Bacillati</taxon>
        <taxon>Bacillota</taxon>
        <taxon>Bacilli</taxon>
        <taxon>Bacillales</taxon>
        <taxon>Staphylococcaceae</taxon>
        <taxon>Staphylococcus</taxon>
    </lineage>
</organism>
<dbReference type="RefSeq" id="WP_085237636.1">
    <property type="nucleotide sequence ID" value="NZ_CP020773.1"/>
</dbReference>
<protein>
    <recommendedName>
        <fullName evidence="4">DUF3862 domain-containing protein</fullName>
    </recommendedName>
</protein>
<feature type="chain" id="PRO_5042043455" description="DUF3862 domain-containing protein" evidence="1">
    <location>
        <begin position="26"/>
        <end position="169"/>
    </location>
</feature>
<dbReference type="Proteomes" id="UP000242864">
    <property type="component" value="Chromosome"/>
</dbReference>
<sequence length="169" mass="18482">MKKLASVLLITGLTFSGVYTGSANAMTGNSLESVKALQNGDQEIEGVAIGEKMGKVLEDKGKGIHTTNANGKEEYYEYHTDKGQMIVTANGAGRHAKVKRISMSYDELNGPKYDDVKKQVSSRAIMRLHFNNITGNSGYISDGPVSYQFTSSNPHDKTLKLYRIDLEAN</sequence>
<dbReference type="NCBIfam" id="NF047391">
    <property type="entry name" value="SA0570_fam"/>
    <property type="match status" value="1"/>
</dbReference>